<evidence type="ECO:0000313" key="2">
    <source>
        <dbReference type="Proteomes" id="UP000824533"/>
    </source>
</evidence>
<dbReference type="Proteomes" id="UP000824533">
    <property type="component" value="Linkage Group LG10"/>
</dbReference>
<reference evidence="1 2" key="1">
    <citation type="journal article" date="2021" name="Front. Genet.">
        <title>Chromosome-Level Genome Assembly Reveals Significant Gene Expansion in the Toll and IMD Signaling Pathways of Dendrolimus kikuchii.</title>
        <authorList>
            <person name="Zhou J."/>
            <person name="Wu P."/>
            <person name="Xiong Z."/>
            <person name="Liu N."/>
            <person name="Zhao N."/>
            <person name="Ji M."/>
            <person name="Qiu Y."/>
            <person name="Yang B."/>
        </authorList>
    </citation>
    <scope>NUCLEOTIDE SEQUENCE [LARGE SCALE GENOMIC DNA]</scope>
    <source>
        <strain evidence="1">Ann1</strain>
    </source>
</reference>
<evidence type="ECO:0000313" key="1">
    <source>
        <dbReference type="EMBL" id="KAJ0178438.1"/>
    </source>
</evidence>
<organism evidence="1 2">
    <name type="scientific">Dendrolimus kikuchii</name>
    <dbReference type="NCBI Taxonomy" id="765133"/>
    <lineage>
        <taxon>Eukaryota</taxon>
        <taxon>Metazoa</taxon>
        <taxon>Ecdysozoa</taxon>
        <taxon>Arthropoda</taxon>
        <taxon>Hexapoda</taxon>
        <taxon>Insecta</taxon>
        <taxon>Pterygota</taxon>
        <taxon>Neoptera</taxon>
        <taxon>Endopterygota</taxon>
        <taxon>Lepidoptera</taxon>
        <taxon>Glossata</taxon>
        <taxon>Ditrysia</taxon>
        <taxon>Bombycoidea</taxon>
        <taxon>Lasiocampidae</taxon>
        <taxon>Dendrolimus</taxon>
    </lineage>
</organism>
<dbReference type="EMBL" id="CM034396">
    <property type="protein sequence ID" value="KAJ0178438.1"/>
    <property type="molecule type" value="Genomic_DNA"/>
</dbReference>
<accession>A0ACC1D4B6</accession>
<keyword evidence="2" id="KW-1185">Reference proteome</keyword>
<sequence length="516" mass="57622">MILQIIFTLVLLTVNGNEIRPRVIAGQDAELELYPFIVMLIAHRERPNPTVKRMKTCTASLISEQWVIAAAHCYGKWIRYANTTVPFEDDTMFIEIIKDVAFQGYHNRGFLGFGKWQHVTSLNDIKMFKLRDRASVKSFGKLSAVDYKTLIGKPAVTIGFGYTYIVAITSNVYKFNWNRTAANLSMPLQYADTVVSKCQKFKTFGPSICVAATCKNRHTAAMFGDSGGPLLVDNMIVGVASFAYIATSAAYAPISPYLNWILSVEKSLFMFLTILSYTISFLTATHASDIRPRVIAGQDAEIDHYPLEDHERPDRTVERMRGCTASLISEQWVIAAAHCYGKWIRYANTTVPFEDHTMFIEIIKDVPFQDYNAHGFLGLGKWHHVTNKNDIKLLKLRDRASVKSFGKLSAVDYKALIGKPAVTLGFGYTCIVAMTSNLVKFNYNRTAANLSLPLQYADTIVSKCQKFKTFGPNICVAATCKNRHTALMFGDSGRPLLVDNMIVGVASFTYIATSAV</sequence>
<comment type="caution">
    <text evidence="1">The sequence shown here is derived from an EMBL/GenBank/DDBJ whole genome shotgun (WGS) entry which is preliminary data.</text>
</comment>
<proteinExistence type="predicted"/>
<name>A0ACC1D4B6_9NEOP</name>
<gene>
    <name evidence="1" type="ORF">K1T71_006261</name>
</gene>
<protein>
    <submittedName>
        <fullName evidence="1">Uncharacterized protein</fullName>
    </submittedName>
</protein>